<dbReference type="STRING" id="383372.Rcas_2266"/>
<dbReference type="RefSeq" id="WP_012120773.1">
    <property type="nucleotide sequence ID" value="NC_009767.1"/>
</dbReference>
<dbReference type="PANTHER" id="PTHR39420:SF1">
    <property type="entry name" value="HYDROLASE"/>
    <property type="match status" value="1"/>
</dbReference>
<dbReference type="KEGG" id="rca:Rcas_2266"/>
<organism evidence="1 2">
    <name type="scientific">Roseiflexus castenholzii (strain DSM 13941 / HLO8)</name>
    <dbReference type="NCBI Taxonomy" id="383372"/>
    <lineage>
        <taxon>Bacteria</taxon>
        <taxon>Bacillati</taxon>
        <taxon>Chloroflexota</taxon>
        <taxon>Chloroflexia</taxon>
        <taxon>Chloroflexales</taxon>
        <taxon>Roseiflexineae</taxon>
        <taxon>Roseiflexaceae</taxon>
        <taxon>Roseiflexus</taxon>
    </lineage>
</organism>
<dbReference type="Pfam" id="PF10103">
    <property type="entry name" value="Zincin_2"/>
    <property type="match status" value="1"/>
</dbReference>
<dbReference type="EMBL" id="CP000804">
    <property type="protein sequence ID" value="ABU58349.1"/>
    <property type="molecule type" value="Genomic_DNA"/>
</dbReference>
<dbReference type="eggNOG" id="COG5282">
    <property type="taxonomic scope" value="Bacteria"/>
</dbReference>
<keyword evidence="2" id="KW-1185">Reference proteome</keyword>
<protein>
    <recommendedName>
        <fullName evidence="3">Coenzyme F420 biosynthesis-associated protein</fullName>
    </recommendedName>
</protein>
<gene>
    <name evidence="1" type="ordered locus">Rcas_2266</name>
</gene>
<evidence type="ECO:0000313" key="1">
    <source>
        <dbReference type="EMBL" id="ABU58349.1"/>
    </source>
</evidence>
<dbReference type="InterPro" id="IPR018766">
    <property type="entry name" value="Zinicin_2"/>
</dbReference>
<dbReference type="NCBIfam" id="TIGR03883">
    <property type="entry name" value="DUF2342_F420"/>
    <property type="match status" value="1"/>
</dbReference>
<reference evidence="1 2" key="1">
    <citation type="submission" date="2007-08" db="EMBL/GenBank/DDBJ databases">
        <title>Complete sequence of Roseiflexus castenholzii DSM 13941.</title>
        <authorList>
            <consortium name="US DOE Joint Genome Institute"/>
            <person name="Copeland A."/>
            <person name="Lucas S."/>
            <person name="Lapidus A."/>
            <person name="Barry K."/>
            <person name="Glavina del Rio T."/>
            <person name="Dalin E."/>
            <person name="Tice H."/>
            <person name="Pitluck S."/>
            <person name="Thompson L.S."/>
            <person name="Brettin T."/>
            <person name="Bruce D."/>
            <person name="Detter J.C."/>
            <person name="Han C."/>
            <person name="Tapia R."/>
            <person name="Schmutz J."/>
            <person name="Larimer F."/>
            <person name="Land M."/>
            <person name="Hauser L."/>
            <person name="Kyrpides N."/>
            <person name="Mikhailova N."/>
            <person name="Bryant D.A."/>
            <person name="Hanada S."/>
            <person name="Tsukatani Y."/>
            <person name="Richardson P."/>
        </authorList>
    </citation>
    <scope>NUCLEOTIDE SEQUENCE [LARGE SCALE GENOMIC DNA]</scope>
    <source>
        <strain evidence="2">DSM 13941 / HLO8</strain>
    </source>
</reference>
<dbReference type="Gene3D" id="1.20.150.30">
    <property type="entry name" value="Zincin-like metallopeptidase, N-terminal domain"/>
    <property type="match status" value="1"/>
</dbReference>
<dbReference type="Proteomes" id="UP000000263">
    <property type="component" value="Chromosome"/>
</dbReference>
<accession>A7NLG6</accession>
<dbReference type="NCBIfam" id="TIGR03624">
    <property type="entry name" value="putative hydrolase"/>
    <property type="match status" value="1"/>
</dbReference>
<dbReference type="AlphaFoldDB" id="A7NLG6"/>
<name>A7NLG6_ROSCS</name>
<evidence type="ECO:0000313" key="2">
    <source>
        <dbReference type="Proteomes" id="UP000000263"/>
    </source>
</evidence>
<dbReference type="HOGENOM" id="CLU_059556_0_0_0"/>
<dbReference type="InterPro" id="IPR022454">
    <property type="entry name" value="CHP03883_F420-assoc"/>
</dbReference>
<sequence>MPLNTTRMTRRLGAALLLAFVAGAGARYLVNRAASGMPRPRMIDWLQARNIGVAVSQSYLAPVVDRAARQEQYRRMVQRSEPLISAYMGVRLPQPIDRIYVFDRAEWIEANLAAFQSLFAPLEELYDEVSARQGMVGILIGQLNSQLIGMQVGALIGFLARRVLGQYDLGLLSPDPDLRGALYFVEPNIARICAQLGLNGDDFRMWIALHETTHVFEFEAFPWVRAYFQDLLRQFIGRVNDQAAMLSVGIVRLIERLLQGQPIDHHWIELMLTPEQREIFTRMQALMSVVEGYSNHIMNAIGAQLLPSYPSIEARVRQRQLRRPLIEEAFNRITGMDLKLAQYQQGEAFINAVVAACGADFANRIWERPENLPTMDEIRAPHRWIARMSG</sequence>
<evidence type="ECO:0008006" key="3">
    <source>
        <dbReference type="Google" id="ProtNLM"/>
    </source>
</evidence>
<dbReference type="InterPro" id="IPR042271">
    <property type="entry name" value="Zinicin_2_N"/>
</dbReference>
<proteinExistence type="predicted"/>
<dbReference type="PANTHER" id="PTHR39420">
    <property type="match status" value="1"/>
</dbReference>
<dbReference type="SUPFAM" id="SSF55486">
    <property type="entry name" value="Metalloproteases ('zincins'), catalytic domain"/>
    <property type="match status" value="1"/>
</dbReference>